<protein>
    <submittedName>
        <fullName evidence="1">Uncharacterized protein</fullName>
    </submittedName>
</protein>
<accession>X1GFD0</accession>
<feature type="non-terminal residue" evidence="1">
    <location>
        <position position="38"/>
    </location>
</feature>
<sequence>MIEASVIILLQFKLIAVRFIKSLTVSSVITKFQHKLRE</sequence>
<organism evidence="1">
    <name type="scientific">marine sediment metagenome</name>
    <dbReference type="NCBI Taxonomy" id="412755"/>
    <lineage>
        <taxon>unclassified sequences</taxon>
        <taxon>metagenomes</taxon>
        <taxon>ecological metagenomes</taxon>
    </lineage>
</organism>
<comment type="caution">
    <text evidence="1">The sequence shown here is derived from an EMBL/GenBank/DDBJ whole genome shotgun (WGS) entry which is preliminary data.</text>
</comment>
<proteinExistence type="predicted"/>
<evidence type="ECO:0000313" key="1">
    <source>
        <dbReference type="EMBL" id="GAH31738.1"/>
    </source>
</evidence>
<dbReference type="AlphaFoldDB" id="X1GFD0"/>
<dbReference type="EMBL" id="BARU01014228">
    <property type="protein sequence ID" value="GAH31738.1"/>
    <property type="molecule type" value="Genomic_DNA"/>
</dbReference>
<reference evidence="1" key="1">
    <citation type="journal article" date="2014" name="Front. Microbiol.">
        <title>High frequency of phylogenetically diverse reductive dehalogenase-homologous genes in deep subseafloor sedimentary metagenomes.</title>
        <authorList>
            <person name="Kawai M."/>
            <person name="Futagami T."/>
            <person name="Toyoda A."/>
            <person name="Takaki Y."/>
            <person name="Nishi S."/>
            <person name="Hori S."/>
            <person name="Arai W."/>
            <person name="Tsubouchi T."/>
            <person name="Morono Y."/>
            <person name="Uchiyama I."/>
            <person name="Ito T."/>
            <person name="Fujiyama A."/>
            <person name="Inagaki F."/>
            <person name="Takami H."/>
        </authorList>
    </citation>
    <scope>NUCLEOTIDE SEQUENCE</scope>
    <source>
        <strain evidence="1">Expedition CK06-06</strain>
    </source>
</reference>
<gene>
    <name evidence="1" type="ORF">S03H2_25237</name>
</gene>
<name>X1GFD0_9ZZZZ</name>